<gene>
    <name evidence="3" type="ORF">DO021_13695</name>
</gene>
<dbReference type="InterPro" id="IPR000620">
    <property type="entry name" value="EamA_dom"/>
</dbReference>
<dbReference type="SUPFAM" id="SSF103481">
    <property type="entry name" value="Multidrug resistance efflux transporter EmrE"/>
    <property type="match status" value="2"/>
</dbReference>
<dbReference type="Pfam" id="PF00892">
    <property type="entry name" value="EamA"/>
    <property type="match status" value="1"/>
</dbReference>
<feature type="transmembrane region" description="Helical" evidence="1">
    <location>
        <begin position="250"/>
        <end position="269"/>
    </location>
</feature>
<feature type="transmembrane region" description="Helical" evidence="1">
    <location>
        <begin position="187"/>
        <end position="208"/>
    </location>
</feature>
<dbReference type="GO" id="GO:0016020">
    <property type="term" value="C:membrane"/>
    <property type="evidence" value="ECO:0007669"/>
    <property type="project" value="InterPro"/>
</dbReference>
<feature type="transmembrane region" description="Helical" evidence="1">
    <location>
        <begin position="12"/>
        <end position="34"/>
    </location>
</feature>
<evidence type="ECO:0000313" key="4">
    <source>
        <dbReference type="Proteomes" id="UP000248798"/>
    </source>
</evidence>
<sequence length="296" mass="32452">MLKKFFMTVSVSRPVAGIFWGAIIISFSSVMVTLSHVNPIISAFYRVFWGCLFLLIPCGLNNEFKQIDLKPCLGAVGCGFFFAVDLISWHFCIEYVGPGLATILGNLQVFIMALVGAFLFKERLGTAYMIALTLAILGLYMIIGMDMAQLTPEYLTGVGLGVITALSYSVFLLLMRMVHSGDDVPMFIYQVIVTGVCALIIGSIAVFMGRSFIIPDFSSLAALVCLGLLSQGLAWVIISHYLPRVDTSRAGLILLLQPALSFVWDVVFFDRLTGMMGWLGVSIVLSAIYMGMMRRA</sequence>
<evidence type="ECO:0000256" key="1">
    <source>
        <dbReference type="SAM" id="Phobius"/>
    </source>
</evidence>
<feature type="domain" description="EamA" evidence="2">
    <location>
        <begin position="16"/>
        <end position="143"/>
    </location>
</feature>
<dbReference type="InterPro" id="IPR037185">
    <property type="entry name" value="EmrE-like"/>
</dbReference>
<feature type="transmembrane region" description="Helical" evidence="1">
    <location>
        <begin position="220"/>
        <end position="238"/>
    </location>
</feature>
<feature type="transmembrane region" description="Helical" evidence="1">
    <location>
        <begin position="40"/>
        <end position="60"/>
    </location>
</feature>
<proteinExistence type="predicted"/>
<dbReference type="AlphaFoldDB" id="A0A328FAL3"/>
<feature type="transmembrane region" description="Helical" evidence="1">
    <location>
        <begin position="72"/>
        <end position="91"/>
    </location>
</feature>
<accession>A0A328FAL3</accession>
<dbReference type="EMBL" id="QLNI01000027">
    <property type="protein sequence ID" value="RAM01409.1"/>
    <property type="molecule type" value="Genomic_DNA"/>
</dbReference>
<feature type="transmembrane region" description="Helical" evidence="1">
    <location>
        <begin position="127"/>
        <end position="148"/>
    </location>
</feature>
<dbReference type="Proteomes" id="UP000248798">
    <property type="component" value="Unassembled WGS sequence"/>
</dbReference>
<keyword evidence="1" id="KW-1133">Transmembrane helix</keyword>
<dbReference type="PANTHER" id="PTHR22911:SF102">
    <property type="entry name" value="MEMBRANE PROTEIN"/>
    <property type="match status" value="1"/>
</dbReference>
<evidence type="ECO:0000259" key="2">
    <source>
        <dbReference type="Pfam" id="PF00892"/>
    </source>
</evidence>
<comment type="caution">
    <text evidence="3">The sequence shown here is derived from an EMBL/GenBank/DDBJ whole genome shotgun (WGS) entry which is preliminary data.</text>
</comment>
<feature type="transmembrane region" description="Helical" evidence="1">
    <location>
        <begin position="275"/>
        <end position="292"/>
    </location>
</feature>
<keyword evidence="1" id="KW-0812">Transmembrane</keyword>
<feature type="transmembrane region" description="Helical" evidence="1">
    <location>
        <begin position="154"/>
        <end position="175"/>
    </location>
</feature>
<feature type="transmembrane region" description="Helical" evidence="1">
    <location>
        <begin position="103"/>
        <end position="120"/>
    </location>
</feature>
<name>A0A328FAL3_9BACT</name>
<evidence type="ECO:0000313" key="3">
    <source>
        <dbReference type="EMBL" id="RAM01409.1"/>
    </source>
</evidence>
<keyword evidence="1" id="KW-0472">Membrane</keyword>
<dbReference type="PANTHER" id="PTHR22911">
    <property type="entry name" value="ACYL-MALONYL CONDENSING ENZYME-RELATED"/>
    <property type="match status" value="1"/>
</dbReference>
<protein>
    <submittedName>
        <fullName evidence="3">EamA family transporter</fullName>
    </submittedName>
</protein>
<organism evidence="3 4">
    <name type="scientific">Desulfobacter hydrogenophilus</name>
    <dbReference type="NCBI Taxonomy" id="2291"/>
    <lineage>
        <taxon>Bacteria</taxon>
        <taxon>Pseudomonadati</taxon>
        <taxon>Thermodesulfobacteriota</taxon>
        <taxon>Desulfobacteria</taxon>
        <taxon>Desulfobacterales</taxon>
        <taxon>Desulfobacteraceae</taxon>
        <taxon>Desulfobacter</taxon>
    </lineage>
</organism>
<reference evidence="3 4" key="1">
    <citation type="submission" date="2018-06" db="EMBL/GenBank/DDBJ databases">
        <title>Complete Genome Sequence of Desulfobacter hydrogenophilus (DSM3380).</title>
        <authorList>
            <person name="Marietou A."/>
            <person name="Schreiber L."/>
            <person name="Marshall I."/>
            <person name="Jorgensen B."/>
        </authorList>
    </citation>
    <scope>NUCLEOTIDE SEQUENCE [LARGE SCALE GENOMIC DNA]</scope>
    <source>
        <strain evidence="3 4">DSM 3380</strain>
    </source>
</reference>